<comment type="caution">
    <text evidence="1">The sequence shown here is derived from an EMBL/GenBank/DDBJ whole genome shotgun (WGS) entry which is preliminary data.</text>
</comment>
<reference evidence="1" key="1">
    <citation type="journal article" date="2023" name="bioRxiv">
        <title>Scaffold-level genome assemblies of two parasitoid biocontrol wasps reveal the parthenogenesis mechanism and an associated novel virus.</title>
        <authorList>
            <person name="Inwood S."/>
            <person name="Skelly J."/>
            <person name="Guhlin J."/>
            <person name="Harrop T."/>
            <person name="Goldson S."/>
            <person name="Dearden P."/>
        </authorList>
    </citation>
    <scope>NUCLEOTIDE SEQUENCE</scope>
    <source>
        <strain evidence="1">Irish</strain>
        <tissue evidence="1">Whole body</tissue>
    </source>
</reference>
<accession>A0AA39FW46</accession>
<dbReference type="AlphaFoldDB" id="A0AA39FW46"/>
<reference evidence="1" key="2">
    <citation type="submission" date="2023-03" db="EMBL/GenBank/DDBJ databases">
        <authorList>
            <person name="Inwood S.N."/>
            <person name="Skelly J.G."/>
            <person name="Guhlin J."/>
            <person name="Harrop T.W.R."/>
            <person name="Goldson S.G."/>
            <person name="Dearden P.K."/>
        </authorList>
    </citation>
    <scope>NUCLEOTIDE SEQUENCE</scope>
    <source>
        <strain evidence="1">Irish</strain>
        <tissue evidence="1">Whole body</tissue>
    </source>
</reference>
<dbReference type="Proteomes" id="UP001168990">
    <property type="component" value="Unassembled WGS sequence"/>
</dbReference>
<evidence type="ECO:0000313" key="2">
    <source>
        <dbReference type="Proteomes" id="UP001168990"/>
    </source>
</evidence>
<gene>
    <name evidence="1" type="ORF">PV328_001053</name>
</gene>
<dbReference type="EMBL" id="JAQQBS010000001">
    <property type="protein sequence ID" value="KAK0176955.1"/>
    <property type="molecule type" value="Genomic_DNA"/>
</dbReference>
<sequence length="151" mass="17189">MPKFRDRCCNLMNLEKHKIKIGLRGIPEHSVVRFNLSTEERICSGCYKKLLNLNSDNYSDKSDTEIPENFEYEQDVKSQPIDVDDSQVNTLTEPTTSFEGSDIQQSSSSLSQLSLDITLSSVNEALLLLNQSPVPTRRMNSDIYLNNKTIR</sequence>
<name>A0AA39FW46_9HYME</name>
<proteinExistence type="predicted"/>
<organism evidence="1 2">
    <name type="scientific">Microctonus aethiopoides</name>
    <dbReference type="NCBI Taxonomy" id="144406"/>
    <lineage>
        <taxon>Eukaryota</taxon>
        <taxon>Metazoa</taxon>
        <taxon>Ecdysozoa</taxon>
        <taxon>Arthropoda</taxon>
        <taxon>Hexapoda</taxon>
        <taxon>Insecta</taxon>
        <taxon>Pterygota</taxon>
        <taxon>Neoptera</taxon>
        <taxon>Endopterygota</taxon>
        <taxon>Hymenoptera</taxon>
        <taxon>Apocrita</taxon>
        <taxon>Ichneumonoidea</taxon>
        <taxon>Braconidae</taxon>
        <taxon>Euphorinae</taxon>
        <taxon>Microctonus</taxon>
    </lineage>
</organism>
<keyword evidence="2" id="KW-1185">Reference proteome</keyword>
<protein>
    <submittedName>
        <fullName evidence="1">Uncharacterized protein</fullName>
    </submittedName>
</protein>
<evidence type="ECO:0000313" key="1">
    <source>
        <dbReference type="EMBL" id="KAK0176955.1"/>
    </source>
</evidence>